<keyword evidence="2" id="KW-0378">Hydrolase</keyword>
<dbReference type="SUPFAM" id="SSF54637">
    <property type="entry name" value="Thioesterase/thiol ester dehydrase-isomerase"/>
    <property type="match status" value="2"/>
</dbReference>
<dbReference type="PANTHER" id="PTHR11066:SF34">
    <property type="entry name" value="ACYL-COENZYME A THIOESTERASE 8"/>
    <property type="match status" value="1"/>
</dbReference>
<dbReference type="Proteomes" id="UP000759537">
    <property type="component" value="Unassembled WGS sequence"/>
</dbReference>
<evidence type="ECO:0000313" key="6">
    <source>
        <dbReference type="Proteomes" id="UP000759537"/>
    </source>
</evidence>
<dbReference type="InterPro" id="IPR029069">
    <property type="entry name" value="HotDog_dom_sf"/>
</dbReference>
<comment type="similarity">
    <text evidence="1">Belongs to the C/M/P thioester hydrolase family.</text>
</comment>
<feature type="domain" description="Acyl-CoA thioesterase-like N-terminal HotDog" evidence="3">
    <location>
        <begin position="42"/>
        <end position="118"/>
    </location>
</feature>
<protein>
    <submittedName>
        <fullName evidence="5">Thioesterase II</fullName>
    </submittedName>
</protein>
<dbReference type="PANTHER" id="PTHR11066">
    <property type="entry name" value="ACYL-COA THIOESTERASE"/>
    <property type="match status" value="1"/>
</dbReference>
<dbReference type="Pfam" id="PF13622">
    <property type="entry name" value="4HBT_3"/>
    <property type="match status" value="1"/>
</dbReference>
<dbReference type="InterPro" id="IPR042171">
    <property type="entry name" value="Acyl-CoA_hotdog"/>
</dbReference>
<evidence type="ECO:0000259" key="3">
    <source>
        <dbReference type="Pfam" id="PF13622"/>
    </source>
</evidence>
<dbReference type="CDD" id="cd03445">
    <property type="entry name" value="Thioesterase_II_repeat2"/>
    <property type="match status" value="1"/>
</dbReference>
<name>A0A9P5MX93_9AGAM</name>
<dbReference type="GO" id="GO:0047617">
    <property type="term" value="F:fatty acyl-CoA hydrolase activity"/>
    <property type="evidence" value="ECO:0007669"/>
    <property type="project" value="InterPro"/>
</dbReference>
<dbReference type="Gene3D" id="2.40.160.210">
    <property type="entry name" value="Acyl-CoA thioesterase, double hotdog domain"/>
    <property type="match status" value="1"/>
</dbReference>
<dbReference type="GO" id="GO:0006637">
    <property type="term" value="P:acyl-CoA metabolic process"/>
    <property type="evidence" value="ECO:0007669"/>
    <property type="project" value="InterPro"/>
</dbReference>
<dbReference type="InterPro" id="IPR049450">
    <property type="entry name" value="ACOT8-like_C"/>
</dbReference>
<dbReference type="InterPro" id="IPR049449">
    <property type="entry name" value="TesB_ACOT8-like_N"/>
</dbReference>
<dbReference type="GO" id="GO:0005782">
    <property type="term" value="C:peroxisomal matrix"/>
    <property type="evidence" value="ECO:0007669"/>
    <property type="project" value="UniProtKB-SubCell"/>
</dbReference>
<evidence type="ECO:0000256" key="1">
    <source>
        <dbReference type="ARBA" id="ARBA00006538"/>
    </source>
</evidence>
<feature type="domain" description="Acyl-CoA thioesterase-like C-terminal" evidence="4">
    <location>
        <begin position="188"/>
        <end position="317"/>
    </location>
</feature>
<dbReference type="EMBL" id="WHVB01000007">
    <property type="protein sequence ID" value="KAF8480916.1"/>
    <property type="molecule type" value="Genomic_DNA"/>
</dbReference>
<dbReference type="CDD" id="cd03444">
    <property type="entry name" value="Thioesterase_II_repeat1"/>
    <property type="match status" value="1"/>
</dbReference>
<dbReference type="GO" id="GO:0009062">
    <property type="term" value="P:fatty acid catabolic process"/>
    <property type="evidence" value="ECO:0007669"/>
    <property type="project" value="TreeGrafter"/>
</dbReference>
<gene>
    <name evidence="5" type="ORF">DFH94DRAFT_691992</name>
</gene>
<evidence type="ECO:0000256" key="2">
    <source>
        <dbReference type="ARBA" id="ARBA00022801"/>
    </source>
</evidence>
<keyword evidence="6" id="KW-1185">Reference proteome</keyword>
<reference evidence="5" key="1">
    <citation type="submission" date="2019-10" db="EMBL/GenBank/DDBJ databases">
        <authorList>
            <consortium name="DOE Joint Genome Institute"/>
            <person name="Kuo A."/>
            <person name="Miyauchi S."/>
            <person name="Kiss E."/>
            <person name="Drula E."/>
            <person name="Kohler A."/>
            <person name="Sanchez-Garcia M."/>
            <person name="Andreopoulos B."/>
            <person name="Barry K.W."/>
            <person name="Bonito G."/>
            <person name="Buee M."/>
            <person name="Carver A."/>
            <person name="Chen C."/>
            <person name="Cichocki N."/>
            <person name="Clum A."/>
            <person name="Culley D."/>
            <person name="Crous P.W."/>
            <person name="Fauchery L."/>
            <person name="Girlanda M."/>
            <person name="Hayes R."/>
            <person name="Keri Z."/>
            <person name="LaButti K."/>
            <person name="Lipzen A."/>
            <person name="Lombard V."/>
            <person name="Magnuson J."/>
            <person name="Maillard F."/>
            <person name="Morin E."/>
            <person name="Murat C."/>
            <person name="Nolan M."/>
            <person name="Ohm R."/>
            <person name="Pangilinan J."/>
            <person name="Pereira M."/>
            <person name="Perotto S."/>
            <person name="Peter M."/>
            <person name="Riley R."/>
            <person name="Sitrit Y."/>
            <person name="Stielow B."/>
            <person name="Szollosi G."/>
            <person name="Zifcakova L."/>
            <person name="Stursova M."/>
            <person name="Spatafora J.W."/>
            <person name="Tedersoo L."/>
            <person name="Vaario L.-M."/>
            <person name="Yamada A."/>
            <person name="Yan M."/>
            <person name="Wang P."/>
            <person name="Xu J."/>
            <person name="Bruns T."/>
            <person name="Baldrian P."/>
            <person name="Vilgalys R."/>
            <person name="Henrissat B."/>
            <person name="Grigoriev I.V."/>
            <person name="Hibbett D."/>
            <person name="Nagy L.G."/>
            <person name="Martin F.M."/>
        </authorList>
    </citation>
    <scope>NUCLEOTIDE SEQUENCE</scope>
    <source>
        <strain evidence="5">Prilba</strain>
    </source>
</reference>
<evidence type="ECO:0000259" key="4">
    <source>
        <dbReference type="Pfam" id="PF20789"/>
    </source>
</evidence>
<dbReference type="AlphaFoldDB" id="A0A9P5MX93"/>
<evidence type="ECO:0000313" key="5">
    <source>
        <dbReference type="EMBL" id="KAF8480916.1"/>
    </source>
</evidence>
<dbReference type="OrthoDB" id="68328at2759"/>
<dbReference type="InterPro" id="IPR003703">
    <property type="entry name" value="Acyl_CoA_thio"/>
</dbReference>
<proteinExistence type="inferred from homology"/>
<dbReference type="Pfam" id="PF20789">
    <property type="entry name" value="4HBT_3C"/>
    <property type="match status" value="1"/>
</dbReference>
<sequence length="336" mass="37583">MADLLDHNQAEPSDISSALDVEQLDLNLYRSRNLSMLFEARGVFGGQVISQALVAATRCVKPEFTVHSLHAYFLLSASASMPLLYYVDRVRDGRSYATRSVRAVQGGRNVFIMLCSFQIPEFWQPSRHWPMQQAPHPDECDSEVEHIRRMAAQPDQTEESRTRLLGYAKSREQSPLLVKYAGDRNDDGRRTFLYWMKTKTAKQHPAAFQKVRILPVAIGLSLTRQQCILAYISDTHLVSAAANTSRLKRMKSNSPSALGMSASLDHSVTFYKNDFDCGDWLLYQMTSPAAAQGRAFCSGFLYAQDGALVAVVNQEGLLRAKVPPPSEETLQAKAKM</sequence>
<accession>A0A9P5MX93</accession>
<reference evidence="5" key="2">
    <citation type="journal article" date="2020" name="Nat. Commun.">
        <title>Large-scale genome sequencing of mycorrhizal fungi provides insights into the early evolution of symbiotic traits.</title>
        <authorList>
            <person name="Miyauchi S."/>
            <person name="Kiss E."/>
            <person name="Kuo A."/>
            <person name="Drula E."/>
            <person name="Kohler A."/>
            <person name="Sanchez-Garcia M."/>
            <person name="Morin E."/>
            <person name="Andreopoulos B."/>
            <person name="Barry K.W."/>
            <person name="Bonito G."/>
            <person name="Buee M."/>
            <person name="Carver A."/>
            <person name="Chen C."/>
            <person name="Cichocki N."/>
            <person name="Clum A."/>
            <person name="Culley D."/>
            <person name="Crous P.W."/>
            <person name="Fauchery L."/>
            <person name="Girlanda M."/>
            <person name="Hayes R.D."/>
            <person name="Keri Z."/>
            <person name="LaButti K."/>
            <person name="Lipzen A."/>
            <person name="Lombard V."/>
            <person name="Magnuson J."/>
            <person name="Maillard F."/>
            <person name="Murat C."/>
            <person name="Nolan M."/>
            <person name="Ohm R.A."/>
            <person name="Pangilinan J."/>
            <person name="Pereira M.F."/>
            <person name="Perotto S."/>
            <person name="Peter M."/>
            <person name="Pfister S."/>
            <person name="Riley R."/>
            <person name="Sitrit Y."/>
            <person name="Stielow J.B."/>
            <person name="Szollosi G."/>
            <person name="Zifcakova L."/>
            <person name="Stursova M."/>
            <person name="Spatafora J.W."/>
            <person name="Tedersoo L."/>
            <person name="Vaario L.M."/>
            <person name="Yamada A."/>
            <person name="Yan M."/>
            <person name="Wang P."/>
            <person name="Xu J."/>
            <person name="Bruns T."/>
            <person name="Baldrian P."/>
            <person name="Vilgalys R."/>
            <person name="Dunand C."/>
            <person name="Henrissat B."/>
            <person name="Grigoriev I.V."/>
            <person name="Hibbett D."/>
            <person name="Nagy L.G."/>
            <person name="Martin F.M."/>
        </authorList>
    </citation>
    <scope>NUCLEOTIDE SEQUENCE</scope>
    <source>
        <strain evidence="5">Prilba</strain>
    </source>
</reference>
<organism evidence="5 6">
    <name type="scientific">Russula ochroleuca</name>
    <dbReference type="NCBI Taxonomy" id="152965"/>
    <lineage>
        <taxon>Eukaryota</taxon>
        <taxon>Fungi</taxon>
        <taxon>Dikarya</taxon>
        <taxon>Basidiomycota</taxon>
        <taxon>Agaricomycotina</taxon>
        <taxon>Agaricomycetes</taxon>
        <taxon>Russulales</taxon>
        <taxon>Russulaceae</taxon>
        <taxon>Russula</taxon>
    </lineage>
</organism>
<comment type="caution">
    <text evidence="5">The sequence shown here is derived from an EMBL/GenBank/DDBJ whole genome shotgun (WGS) entry which is preliminary data.</text>
</comment>